<evidence type="ECO:0000313" key="2">
    <source>
        <dbReference type="Proteomes" id="UP000552864"/>
    </source>
</evidence>
<accession>A0A847SS05</accession>
<reference evidence="1 2" key="1">
    <citation type="submission" date="2020-04" db="EMBL/GenBank/DDBJ databases">
        <authorList>
            <person name="Yin C."/>
        </authorList>
    </citation>
    <scope>NUCLEOTIDE SEQUENCE [LARGE SCALE GENOMIC DNA]</scope>
    <source>
        <strain evidence="1 2">Ak56</strain>
    </source>
</reference>
<dbReference type="RefSeq" id="WP_168742965.1">
    <property type="nucleotide sequence ID" value="NZ_JABAHZ010000014.1"/>
</dbReference>
<organism evidence="1 2">
    <name type="scientific">Chitinophaga eiseniae</name>
    <dbReference type="NCBI Taxonomy" id="634771"/>
    <lineage>
        <taxon>Bacteria</taxon>
        <taxon>Pseudomonadati</taxon>
        <taxon>Bacteroidota</taxon>
        <taxon>Chitinophagia</taxon>
        <taxon>Chitinophagales</taxon>
        <taxon>Chitinophagaceae</taxon>
        <taxon>Chitinophaga</taxon>
    </lineage>
</organism>
<keyword evidence="2" id="KW-1185">Reference proteome</keyword>
<dbReference type="PROSITE" id="PS51257">
    <property type="entry name" value="PROKAR_LIPOPROTEIN"/>
    <property type="match status" value="1"/>
</dbReference>
<comment type="caution">
    <text evidence="1">The sequence shown here is derived from an EMBL/GenBank/DDBJ whole genome shotgun (WGS) entry which is preliminary data.</text>
</comment>
<dbReference type="EMBL" id="JABAHZ010000014">
    <property type="protein sequence ID" value="NLR82923.1"/>
    <property type="molecule type" value="Genomic_DNA"/>
</dbReference>
<dbReference type="AlphaFoldDB" id="A0A847SS05"/>
<name>A0A847SS05_9BACT</name>
<dbReference type="Proteomes" id="UP000552864">
    <property type="component" value="Unassembled WGS sequence"/>
</dbReference>
<sequence>MRSTPYFLTVFILALSACHSPNLKTMEGNKNFLIGKWHRFSMENGYSEFDIDSQNIVFYNQKVGRFGLPYKIENDSLKYLTNHYAAKITDYGDSVLLEGNDSTKATLYRFKESQVPFQTIPDAKDSLSFASYITGFEKRLIQEFEKAGIKLSDGTEKREEPVYEELLKRAMTNKKPGA</sequence>
<proteinExistence type="predicted"/>
<protein>
    <submittedName>
        <fullName evidence="1">Uncharacterized protein</fullName>
    </submittedName>
</protein>
<evidence type="ECO:0000313" key="1">
    <source>
        <dbReference type="EMBL" id="NLR82923.1"/>
    </source>
</evidence>
<gene>
    <name evidence="1" type="ORF">HGH91_30200</name>
</gene>